<comment type="subcellular location">
    <subcellularLocation>
        <location evidence="1">Chromosome</location>
        <location evidence="1">Centromere</location>
    </subcellularLocation>
</comment>
<dbReference type="Gene3D" id="1.10.418.60">
    <property type="entry name" value="Ncd80 complex, Nuf2 subunit"/>
    <property type="match status" value="1"/>
</dbReference>
<name>A0A834LFG7_RHOSS</name>
<evidence type="ECO:0000256" key="1">
    <source>
        <dbReference type="ARBA" id="ARBA00004584"/>
    </source>
</evidence>
<accession>A0A834LFG7</accession>
<evidence type="ECO:0000256" key="2">
    <source>
        <dbReference type="ARBA" id="ARBA00005498"/>
    </source>
</evidence>
<comment type="similarity">
    <text evidence="2">Belongs to the NUF2 family.</text>
</comment>
<evidence type="ECO:0000256" key="7">
    <source>
        <dbReference type="ARBA" id="ARBA00023054"/>
    </source>
</evidence>
<evidence type="ECO:0000259" key="12">
    <source>
        <dbReference type="Pfam" id="PF03800"/>
    </source>
</evidence>
<feature type="coiled-coil region" evidence="11">
    <location>
        <begin position="102"/>
        <end position="129"/>
    </location>
</feature>
<dbReference type="InterPro" id="IPR002885">
    <property type="entry name" value="PPR_rpt"/>
</dbReference>
<feature type="repeat" description="PPR" evidence="10">
    <location>
        <begin position="492"/>
        <end position="526"/>
    </location>
</feature>
<keyword evidence="5" id="KW-0677">Repeat</keyword>
<dbReference type="Pfam" id="PF20431">
    <property type="entry name" value="E_motif"/>
    <property type="match status" value="1"/>
</dbReference>
<proteinExistence type="inferred from homology"/>
<dbReference type="NCBIfam" id="TIGR00756">
    <property type="entry name" value="PPR"/>
    <property type="match status" value="1"/>
</dbReference>
<evidence type="ECO:0000313" key="13">
    <source>
        <dbReference type="EMBL" id="KAF7133442.1"/>
    </source>
</evidence>
<evidence type="ECO:0000256" key="9">
    <source>
        <dbReference type="ARBA" id="ARBA00023328"/>
    </source>
</evidence>
<dbReference type="InterPro" id="IPR011990">
    <property type="entry name" value="TPR-like_helical_dom_sf"/>
</dbReference>
<dbReference type="EMBL" id="WJXA01000009">
    <property type="protein sequence ID" value="KAF7133442.1"/>
    <property type="molecule type" value="Genomic_DNA"/>
</dbReference>
<dbReference type="Gene3D" id="1.25.40.10">
    <property type="entry name" value="Tetratricopeptide repeat domain"/>
    <property type="match status" value="1"/>
</dbReference>
<dbReference type="Proteomes" id="UP000626092">
    <property type="component" value="Unassembled WGS sequence"/>
</dbReference>
<dbReference type="AlphaFoldDB" id="A0A834LFG7"/>
<evidence type="ECO:0000256" key="8">
    <source>
        <dbReference type="ARBA" id="ARBA00023306"/>
    </source>
</evidence>
<keyword evidence="7 11" id="KW-0175">Coiled coil</keyword>
<keyword evidence="6" id="KW-0498">Mitosis</keyword>
<keyword evidence="14" id="KW-1185">Reference proteome</keyword>
<dbReference type="OrthoDB" id="185373at2759"/>
<evidence type="ECO:0000256" key="5">
    <source>
        <dbReference type="ARBA" id="ARBA00022737"/>
    </source>
</evidence>
<keyword evidence="8" id="KW-0131">Cell cycle</keyword>
<organism evidence="13 14">
    <name type="scientific">Rhododendron simsii</name>
    <name type="common">Sims's rhododendron</name>
    <dbReference type="NCBI Taxonomy" id="118357"/>
    <lineage>
        <taxon>Eukaryota</taxon>
        <taxon>Viridiplantae</taxon>
        <taxon>Streptophyta</taxon>
        <taxon>Embryophyta</taxon>
        <taxon>Tracheophyta</taxon>
        <taxon>Spermatophyta</taxon>
        <taxon>Magnoliopsida</taxon>
        <taxon>eudicotyledons</taxon>
        <taxon>Gunneridae</taxon>
        <taxon>Pentapetalae</taxon>
        <taxon>asterids</taxon>
        <taxon>Ericales</taxon>
        <taxon>Ericaceae</taxon>
        <taxon>Ericoideae</taxon>
        <taxon>Rhodoreae</taxon>
        <taxon>Rhododendron</taxon>
    </lineage>
</organism>
<dbReference type="PANTHER" id="PTHR47926:SF540">
    <property type="entry name" value="PENTATRICOPEPTIDE REPEAT-CONTAINING PROTEIN"/>
    <property type="match status" value="1"/>
</dbReference>
<comment type="caution">
    <text evidence="13">The sequence shown here is derived from an EMBL/GenBank/DDBJ whole genome shotgun (WGS) entry which is preliminary data.</text>
</comment>
<dbReference type="InterPro" id="IPR046848">
    <property type="entry name" value="E_motif"/>
</dbReference>
<protein>
    <recommendedName>
        <fullName evidence="12">Kinetochore protein Nuf2 N-terminal domain-containing protein</fullName>
    </recommendedName>
</protein>
<evidence type="ECO:0000256" key="6">
    <source>
        <dbReference type="ARBA" id="ARBA00022776"/>
    </source>
</evidence>
<dbReference type="GO" id="GO:0031262">
    <property type="term" value="C:Ndc80 complex"/>
    <property type="evidence" value="ECO:0007669"/>
    <property type="project" value="InterPro"/>
</dbReference>
<dbReference type="InterPro" id="IPR046960">
    <property type="entry name" value="PPR_At4g14850-like_plant"/>
</dbReference>
<feature type="domain" description="Kinetochore protein Nuf2 N-terminal" evidence="12">
    <location>
        <begin position="21"/>
        <end position="101"/>
    </location>
</feature>
<keyword evidence="4" id="KW-0132">Cell division</keyword>
<dbReference type="FunFam" id="1.25.40.10:FF:000090">
    <property type="entry name" value="Pentatricopeptide repeat-containing protein, chloroplastic"/>
    <property type="match status" value="1"/>
</dbReference>
<dbReference type="InterPro" id="IPR005549">
    <property type="entry name" value="Kinetochore_Nuf2_N"/>
</dbReference>
<dbReference type="GO" id="GO:0051301">
    <property type="term" value="P:cell division"/>
    <property type="evidence" value="ECO:0007669"/>
    <property type="project" value="UniProtKB-KW"/>
</dbReference>
<dbReference type="Pfam" id="PF03800">
    <property type="entry name" value="Nuf2"/>
    <property type="match status" value="1"/>
</dbReference>
<keyword evidence="9" id="KW-0137">Centromere</keyword>
<dbReference type="PROSITE" id="PS51375">
    <property type="entry name" value="PPR"/>
    <property type="match status" value="1"/>
</dbReference>
<dbReference type="PANTHER" id="PTHR47926">
    <property type="entry name" value="PENTATRICOPEPTIDE REPEAT-CONTAINING PROTEIN"/>
    <property type="match status" value="1"/>
</dbReference>
<evidence type="ECO:0000256" key="11">
    <source>
        <dbReference type="SAM" id="Coils"/>
    </source>
</evidence>
<evidence type="ECO:0000256" key="3">
    <source>
        <dbReference type="ARBA" id="ARBA00022454"/>
    </source>
</evidence>
<dbReference type="Pfam" id="PF13041">
    <property type="entry name" value="PPR_2"/>
    <property type="match status" value="1"/>
</dbReference>
<feature type="coiled-coil region" evidence="11">
    <location>
        <begin position="294"/>
        <end position="350"/>
    </location>
</feature>
<evidence type="ECO:0000313" key="14">
    <source>
        <dbReference type="Proteomes" id="UP000626092"/>
    </source>
</evidence>
<keyword evidence="3" id="KW-0158">Chromosome</keyword>
<sequence length="667" mass="74819">MKGSAEFNTHRFTIGEDYGQVDFAALEQLENPDLHVDSVRTMNLFRKIKEVLAALDCPKKFNLRDLIKPDADRTELFLSALLNFCIHRDTKMNLLRPMVEDLTLLDEKRQQLESKISQLNAEIAEQNELREREMPLVQDVEAKVKELTQIIPGLNNHQMSLKASMKKMKEKAKEMDEKVSSAEFVLVQSVQENASLRSKIVQSPDKLQRALEEKKVVRIDAKNAERAAMQSFQEKCAVLEVYMKASKKLSKNIAQMQAIQEQVNSAKSVEKDVKVLKVKQSEAGMLDKSLEAKLVERQGRVEQLDEMRKQLEKERDLRCEEATKELNNVKSEVEEKRRDLESRETKLQAVVAEADAMSMKSNSMKESVAAKRQELCRKSEEIVSQELEVRKPVNLDVLIQNGLGGRALCLFNEMLEEGSEVKPNWLTVMSVLPACAQSADLEQGRRIHKFASGVGLDSNPSVKTALAALYAKCGSLSDAHFLFMSIPANKKGLVAWNTMITAYASHGYGMEAVSTFEDMIRAGVQPDEISFTGLFCGCSHSGLIDIGLKYFNCMTAVYSVGPRHENYASVVDLLSRAGRLLEAKQLISQMPMQAGPSIWGALLAGCKKHRNLEIAARNLFVLEPENSGNYVLLSNMYADVGMWEEVDNLRALLKAQGLRKNLGEQLG</sequence>
<dbReference type="GO" id="GO:0003723">
    <property type="term" value="F:RNA binding"/>
    <property type="evidence" value="ECO:0007669"/>
    <property type="project" value="InterPro"/>
</dbReference>
<dbReference type="Pfam" id="PF01535">
    <property type="entry name" value="PPR"/>
    <property type="match status" value="2"/>
</dbReference>
<evidence type="ECO:0000256" key="10">
    <source>
        <dbReference type="PROSITE-ProRule" id="PRU00708"/>
    </source>
</evidence>
<reference evidence="13" key="1">
    <citation type="submission" date="2019-11" db="EMBL/GenBank/DDBJ databases">
        <authorList>
            <person name="Liu Y."/>
            <person name="Hou J."/>
            <person name="Li T.-Q."/>
            <person name="Guan C.-H."/>
            <person name="Wu X."/>
            <person name="Wu H.-Z."/>
            <person name="Ling F."/>
            <person name="Zhang R."/>
            <person name="Shi X.-G."/>
            <person name="Ren J.-P."/>
            <person name="Chen E.-F."/>
            <person name="Sun J.-M."/>
        </authorList>
    </citation>
    <scope>NUCLEOTIDE SEQUENCE</scope>
    <source>
        <strain evidence="13">Adult_tree_wgs_1</strain>
        <tissue evidence="13">Leaves</tissue>
    </source>
</reference>
<dbReference type="InterPro" id="IPR038275">
    <property type="entry name" value="Nuf2_N_sf"/>
</dbReference>
<gene>
    <name evidence="13" type="ORF">RHSIM_Rhsim09G0048700</name>
</gene>
<evidence type="ECO:0000256" key="4">
    <source>
        <dbReference type="ARBA" id="ARBA00022618"/>
    </source>
</evidence>
<dbReference type="GO" id="GO:0009451">
    <property type="term" value="P:RNA modification"/>
    <property type="evidence" value="ECO:0007669"/>
    <property type="project" value="InterPro"/>
</dbReference>